<feature type="transmembrane region" description="Helical" evidence="6">
    <location>
        <begin position="57"/>
        <end position="86"/>
    </location>
</feature>
<reference evidence="7 8" key="1">
    <citation type="submission" date="2020-04" db="EMBL/GenBank/DDBJ databases">
        <authorList>
            <person name="Hitch T.C.A."/>
            <person name="Wylensek D."/>
            <person name="Clavel T."/>
        </authorList>
    </citation>
    <scope>NUCLEOTIDE SEQUENCE [LARGE SCALE GENOMIC DNA]</scope>
    <source>
        <strain evidence="7 8">PG-251-APC-1</strain>
    </source>
</reference>
<evidence type="ECO:0000313" key="7">
    <source>
        <dbReference type="EMBL" id="NME51618.1"/>
    </source>
</evidence>
<keyword evidence="5 6" id="KW-0472">Membrane</keyword>
<keyword evidence="2" id="KW-1003">Cell membrane</keyword>
<evidence type="ECO:0000256" key="4">
    <source>
        <dbReference type="ARBA" id="ARBA00022989"/>
    </source>
</evidence>
<gene>
    <name evidence="7" type="ORF">HF854_03515</name>
</gene>
<name>A0A848CBB6_9BACT</name>
<dbReference type="PANTHER" id="PTHR30086">
    <property type="entry name" value="ARGININE EXPORTER PROTEIN ARGO"/>
    <property type="match status" value="1"/>
</dbReference>
<keyword evidence="4 6" id="KW-1133">Transmembrane helix</keyword>
<feature type="transmembrane region" description="Helical" evidence="6">
    <location>
        <begin position="164"/>
        <end position="183"/>
    </location>
</feature>
<dbReference type="InterPro" id="IPR001123">
    <property type="entry name" value="LeuE-type"/>
</dbReference>
<keyword evidence="3 6" id="KW-0812">Transmembrane</keyword>
<comment type="subcellular location">
    <subcellularLocation>
        <location evidence="1">Cell membrane</location>
        <topology evidence="1">Multi-pass membrane protein</topology>
    </subcellularLocation>
</comment>
<dbReference type="Pfam" id="PF01810">
    <property type="entry name" value="LysE"/>
    <property type="match status" value="1"/>
</dbReference>
<dbReference type="AlphaFoldDB" id="A0A848CBB6"/>
<evidence type="ECO:0000256" key="3">
    <source>
        <dbReference type="ARBA" id="ARBA00022692"/>
    </source>
</evidence>
<evidence type="ECO:0000256" key="1">
    <source>
        <dbReference type="ARBA" id="ARBA00004651"/>
    </source>
</evidence>
<proteinExistence type="predicted"/>
<dbReference type="RefSeq" id="WP_168935032.1">
    <property type="nucleotide sequence ID" value="NZ_CAJKKT010000041.1"/>
</dbReference>
<accession>A0A848CBB6</accession>
<comment type="caution">
    <text evidence="7">The sequence shown here is derived from an EMBL/GenBank/DDBJ whole genome shotgun (WGS) entry which is preliminary data.</text>
</comment>
<dbReference type="Proteomes" id="UP000522333">
    <property type="component" value="Unassembled WGS sequence"/>
</dbReference>
<protein>
    <submittedName>
        <fullName evidence="7">LysE family translocator</fullName>
    </submittedName>
</protein>
<dbReference type="GO" id="GO:0005886">
    <property type="term" value="C:plasma membrane"/>
    <property type="evidence" value="ECO:0007669"/>
    <property type="project" value="UniProtKB-SubCell"/>
</dbReference>
<evidence type="ECO:0000256" key="2">
    <source>
        <dbReference type="ARBA" id="ARBA00022475"/>
    </source>
</evidence>
<evidence type="ECO:0000256" key="5">
    <source>
        <dbReference type="ARBA" id="ARBA00023136"/>
    </source>
</evidence>
<evidence type="ECO:0000313" key="8">
    <source>
        <dbReference type="Proteomes" id="UP000522333"/>
    </source>
</evidence>
<feature type="transmembrane region" description="Helical" evidence="6">
    <location>
        <begin position="126"/>
        <end position="144"/>
    </location>
</feature>
<dbReference type="GO" id="GO:0015171">
    <property type="term" value="F:amino acid transmembrane transporter activity"/>
    <property type="evidence" value="ECO:0007669"/>
    <property type="project" value="TreeGrafter"/>
</dbReference>
<dbReference type="PIRSF" id="PIRSF006324">
    <property type="entry name" value="LeuE"/>
    <property type="match status" value="1"/>
</dbReference>
<sequence>MVSLENLLLYIPLAALLVMLPGPDFALIVRTSLTEGRSSGQAAACGVALGIMVHTSAAMLGISAVIAQSVTLFTLLRYAGAAYLFWMGIHALRAGREVTAAVVRHGGQEEEVQPVRGLRRRAFRQGFLTNALNPKAVVFFLTMLPQFLDPHAALWPQFLELGGIMAFFCLGWFVLLASLLHRIRRLFARPSFQAWLHRLTGLIFICFAFRLALEKI</sequence>
<dbReference type="EMBL" id="JABAFY010000008">
    <property type="protein sequence ID" value="NME51618.1"/>
    <property type="molecule type" value="Genomic_DNA"/>
</dbReference>
<evidence type="ECO:0000256" key="6">
    <source>
        <dbReference type="SAM" id="Phobius"/>
    </source>
</evidence>
<feature type="transmembrane region" description="Helical" evidence="6">
    <location>
        <begin position="195"/>
        <end position="213"/>
    </location>
</feature>
<organism evidence="7 8">
    <name type="scientific">Desulfovibrio piger</name>
    <dbReference type="NCBI Taxonomy" id="901"/>
    <lineage>
        <taxon>Bacteria</taxon>
        <taxon>Pseudomonadati</taxon>
        <taxon>Thermodesulfobacteriota</taxon>
        <taxon>Desulfovibrionia</taxon>
        <taxon>Desulfovibrionales</taxon>
        <taxon>Desulfovibrionaceae</taxon>
        <taxon>Desulfovibrio</taxon>
    </lineage>
</organism>
<dbReference type="PANTHER" id="PTHR30086:SF20">
    <property type="entry name" value="ARGININE EXPORTER PROTEIN ARGO-RELATED"/>
    <property type="match status" value="1"/>
</dbReference>